<evidence type="ECO:0000313" key="11">
    <source>
        <dbReference type="Proteomes" id="UP000075221"/>
    </source>
</evidence>
<keyword evidence="7 8" id="KW-0472">Membrane</keyword>
<feature type="transmembrane region" description="Helical" evidence="8">
    <location>
        <begin position="202"/>
        <end position="225"/>
    </location>
</feature>
<feature type="transmembrane region" description="Helical" evidence="8">
    <location>
        <begin position="162"/>
        <end position="182"/>
    </location>
</feature>
<keyword evidence="3" id="KW-0813">Transport</keyword>
<feature type="transmembrane region" description="Helical" evidence="8">
    <location>
        <begin position="132"/>
        <end position="153"/>
    </location>
</feature>
<reference evidence="10 12" key="1">
    <citation type="journal article" date="2016" name="Plant Dis.">
        <title>Improved production of propionic acid using genome shuffling.</title>
        <authorList>
            <person name="Luna-Flores C.H."/>
            <person name="Palfreyman R.W."/>
            <person name="Kromer J.O."/>
            <person name="Nielsen L.K."/>
            <person name="Marcellin E."/>
        </authorList>
    </citation>
    <scope>NUCLEOTIDE SEQUENCE [LARGE SCALE GENOMIC DNA]</scope>
    <source>
        <strain evidence="10 12">F3E8</strain>
    </source>
</reference>
<dbReference type="GO" id="GO:0022857">
    <property type="term" value="F:transmembrane transporter activity"/>
    <property type="evidence" value="ECO:0007669"/>
    <property type="project" value="InterPro"/>
</dbReference>
<feature type="transmembrane region" description="Helical" evidence="8">
    <location>
        <begin position="78"/>
        <end position="99"/>
    </location>
</feature>
<keyword evidence="5 8" id="KW-0812">Transmembrane</keyword>
<dbReference type="EMBL" id="CP015970">
    <property type="protein sequence ID" value="AOZ48263.1"/>
    <property type="molecule type" value="Genomic_DNA"/>
</dbReference>
<protein>
    <submittedName>
        <fullName evidence="9">ABC transporter permease</fullName>
    </submittedName>
</protein>
<dbReference type="GO" id="GO:0005886">
    <property type="term" value="C:plasma membrane"/>
    <property type="evidence" value="ECO:0007669"/>
    <property type="project" value="UniProtKB-SubCell"/>
</dbReference>
<evidence type="ECO:0000256" key="7">
    <source>
        <dbReference type="ARBA" id="ARBA00023136"/>
    </source>
</evidence>
<dbReference type="AlphaFoldDB" id="A0AAC8YI60"/>
<feature type="transmembrane region" description="Helical" evidence="8">
    <location>
        <begin position="321"/>
        <end position="338"/>
    </location>
</feature>
<feature type="transmembrane region" description="Helical" evidence="8">
    <location>
        <begin position="24"/>
        <end position="42"/>
    </location>
</feature>
<evidence type="ECO:0000256" key="2">
    <source>
        <dbReference type="ARBA" id="ARBA00007935"/>
    </source>
</evidence>
<feature type="transmembrane region" description="Helical" evidence="8">
    <location>
        <begin position="268"/>
        <end position="286"/>
    </location>
</feature>
<keyword evidence="4" id="KW-1003">Cell membrane</keyword>
<gene>
    <name evidence="10" type="ORF">A8L58_08430</name>
    <name evidence="9" type="ORF">AXH35_06965</name>
</gene>
<evidence type="ECO:0000256" key="1">
    <source>
        <dbReference type="ARBA" id="ARBA00004651"/>
    </source>
</evidence>
<dbReference type="Proteomes" id="UP000178666">
    <property type="component" value="Chromosome"/>
</dbReference>
<evidence type="ECO:0000313" key="10">
    <source>
        <dbReference type="EMBL" id="AOZ48263.1"/>
    </source>
</evidence>
<sequence>MHPPEIRTAEIVRRRRLAGRRRRLIVVAVLVVLVAALFLAALCLGDRIYSPAQVLQVIAGEHVRGASFTVGRLRLPRATTAILAGAAFGLAGACFQILLRNTLASPDIIGITAGANTAAVAGIIVLGLSGAALTGIAVVGGLFTALAIALLAWQGRGATGRLILIGIAVGSMLDSVTMWLMVRADQWDIQAASRWLTGSLNGSTWEGLAPLLIGLAVGVPLVAGLSRHLDTLRLGDAAAAGLGVHVQATRVAIMLVAVVVLATATATTGPIAFVSLLCGPIAANLVGAGRSPLLPAALIGSAMVLGCDLIAAHLLPHTYPVGVVTGIVGGIYLIILIVRMTRKEPA</sequence>
<evidence type="ECO:0000256" key="3">
    <source>
        <dbReference type="ARBA" id="ARBA00022448"/>
    </source>
</evidence>
<evidence type="ECO:0000313" key="12">
    <source>
        <dbReference type="Proteomes" id="UP000178666"/>
    </source>
</evidence>
<dbReference type="PANTHER" id="PTHR30472:SF24">
    <property type="entry name" value="FERRIC ENTEROBACTIN TRANSPORT SYSTEM PERMEASE PROTEIN FEPG"/>
    <property type="match status" value="1"/>
</dbReference>
<evidence type="ECO:0000256" key="6">
    <source>
        <dbReference type="ARBA" id="ARBA00022989"/>
    </source>
</evidence>
<feature type="transmembrane region" description="Helical" evidence="8">
    <location>
        <begin position="237"/>
        <end position="262"/>
    </location>
</feature>
<dbReference type="InterPro" id="IPR037294">
    <property type="entry name" value="ABC_BtuC-like"/>
</dbReference>
<keyword evidence="6 8" id="KW-1133">Transmembrane helix</keyword>
<dbReference type="InterPro" id="IPR000522">
    <property type="entry name" value="ABC_transptr_permease_BtuC"/>
</dbReference>
<name>A0AAC8YI60_9ACTN</name>
<dbReference type="EMBL" id="CP014352">
    <property type="protein sequence ID" value="AMS07068.1"/>
    <property type="molecule type" value="Genomic_DNA"/>
</dbReference>
<evidence type="ECO:0000313" key="9">
    <source>
        <dbReference type="EMBL" id="AMS07068.1"/>
    </source>
</evidence>
<dbReference type="Gene3D" id="1.10.3470.10">
    <property type="entry name" value="ABC transporter involved in vitamin B12 uptake, BtuC"/>
    <property type="match status" value="1"/>
</dbReference>
<dbReference type="CDD" id="cd06550">
    <property type="entry name" value="TM_ABC_iron-siderophores_like"/>
    <property type="match status" value="1"/>
</dbReference>
<dbReference type="PANTHER" id="PTHR30472">
    <property type="entry name" value="FERRIC ENTEROBACTIN TRANSPORT SYSTEM PERMEASE PROTEIN"/>
    <property type="match status" value="1"/>
</dbReference>
<proteinExistence type="inferred from homology"/>
<dbReference type="Proteomes" id="UP000075221">
    <property type="component" value="Chromosome"/>
</dbReference>
<accession>A0AAC8YI60</accession>
<evidence type="ECO:0000256" key="8">
    <source>
        <dbReference type="SAM" id="Phobius"/>
    </source>
</evidence>
<keyword evidence="12" id="KW-1185">Reference proteome</keyword>
<evidence type="ECO:0000256" key="5">
    <source>
        <dbReference type="ARBA" id="ARBA00022692"/>
    </source>
</evidence>
<comment type="subcellular location">
    <subcellularLocation>
        <location evidence="1">Cell membrane</location>
        <topology evidence="1">Multi-pass membrane protein</topology>
    </subcellularLocation>
</comment>
<evidence type="ECO:0000256" key="4">
    <source>
        <dbReference type="ARBA" id="ARBA00022475"/>
    </source>
</evidence>
<comment type="similarity">
    <text evidence="2">Belongs to the binding-protein-dependent transport system permease family. FecCD subfamily.</text>
</comment>
<reference evidence="9 11" key="2">
    <citation type="submission" date="2016-02" db="EMBL/GenBank/DDBJ databases">
        <title>Complete Genome Sequence of Propionibacterium acidipropionici ATCC 55737.</title>
        <authorList>
            <person name="Luna Flores C.H."/>
            <person name="Nielsen L.K."/>
            <person name="Marcellin E."/>
        </authorList>
    </citation>
    <scope>NUCLEOTIDE SEQUENCE [LARGE SCALE GENOMIC DNA]</scope>
    <source>
        <strain evidence="9 11">ATCC 55737</strain>
    </source>
</reference>
<dbReference type="GO" id="GO:0033214">
    <property type="term" value="P:siderophore-iron import into cell"/>
    <property type="evidence" value="ECO:0007669"/>
    <property type="project" value="TreeGrafter"/>
</dbReference>
<dbReference type="SUPFAM" id="SSF81345">
    <property type="entry name" value="ABC transporter involved in vitamin B12 uptake, BtuC"/>
    <property type="match status" value="1"/>
</dbReference>
<feature type="transmembrane region" description="Helical" evidence="8">
    <location>
        <begin position="108"/>
        <end position="126"/>
    </location>
</feature>
<feature type="transmembrane region" description="Helical" evidence="8">
    <location>
        <begin position="293"/>
        <end position="315"/>
    </location>
</feature>
<organism evidence="9 11">
    <name type="scientific">Acidipropionibacterium acidipropionici</name>
    <dbReference type="NCBI Taxonomy" id="1748"/>
    <lineage>
        <taxon>Bacteria</taxon>
        <taxon>Bacillati</taxon>
        <taxon>Actinomycetota</taxon>
        <taxon>Actinomycetes</taxon>
        <taxon>Propionibacteriales</taxon>
        <taxon>Propionibacteriaceae</taxon>
        <taxon>Acidipropionibacterium</taxon>
    </lineage>
</organism>
<dbReference type="Pfam" id="PF01032">
    <property type="entry name" value="FecCD"/>
    <property type="match status" value="1"/>
</dbReference>